<name>A0AAD4JHA7_PERFH</name>
<evidence type="ECO:0000256" key="1">
    <source>
        <dbReference type="ARBA" id="ARBA00007447"/>
    </source>
</evidence>
<feature type="chain" id="PRO_5042161940" description="nepenthesin" evidence="12">
    <location>
        <begin position="21"/>
        <end position="432"/>
    </location>
</feature>
<feature type="active site" evidence="11">
    <location>
        <position position="307"/>
    </location>
</feature>
<evidence type="ECO:0000256" key="8">
    <source>
        <dbReference type="ARBA" id="ARBA00051299"/>
    </source>
</evidence>
<feature type="signal peptide" evidence="12">
    <location>
        <begin position="1"/>
        <end position="20"/>
    </location>
</feature>
<dbReference type="Pfam" id="PF14541">
    <property type="entry name" value="TAXi_C"/>
    <property type="match status" value="1"/>
</dbReference>
<evidence type="ECO:0000256" key="3">
    <source>
        <dbReference type="ARBA" id="ARBA00022729"/>
    </source>
</evidence>
<keyword evidence="2" id="KW-0645">Protease</keyword>
<keyword evidence="5" id="KW-0378">Hydrolase</keyword>
<keyword evidence="15" id="KW-1185">Reference proteome</keyword>
<evidence type="ECO:0000256" key="10">
    <source>
        <dbReference type="ARBA" id="ARBA00067063"/>
    </source>
</evidence>
<evidence type="ECO:0000313" key="14">
    <source>
        <dbReference type="EMBL" id="KAH6833848.1"/>
    </source>
</evidence>
<proteinExistence type="inferred from homology"/>
<dbReference type="InterPro" id="IPR001461">
    <property type="entry name" value="Aspartic_peptidase_A1"/>
</dbReference>
<evidence type="ECO:0000256" key="6">
    <source>
        <dbReference type="ARBA" id="ARBA00023145"/>
    </source>
</evidence>
<comment type="catalytic activity">
    <reaction evidence="8">
        <text>Similar to pepsin, but also cleaves on either side of Asp and at Lys-|-Arg.</text>
        <dbReference type="EC" id="3.4.23.12"/>
    </reaction>
</comment>
<keyword evidence="4" id="KW-0064">Aspartyl protease</keyword>
<dbReference type="FunFam" id="2.40.70.10:FF:000016">
    <property type="entry name" value="Probable aspartic protease At2g35615"/>
    <property type="match status" value="1"/>
</dbReference>
<evidence type="ECO:0000256" key="4">
    <source>
        <dbReference type="ARBA" id="ARBA00022750"/>
    </source>
</evidence>
<reference evidence="14 15" key="1">
    <citation type="journal article" date="2021" name="Nat. Commun.">
        <title>Incipient diploidization of the medicinal plant Perilla within 10,000 years.</title>
        <authorList>
            <person name="Zhang Y."/>
            <person name="Shen Q."/>
            <person name="Leng L."/>
            <person name="Zhang D."/>
            <person name="Chen S."/>
            <person name="Shi Y."/>
            <person name="Ning Z."/>
            <person name="Chen S."/>
        </authorList>
    </citation>
    <scope>NUCLEOTIDE SEQUENCE [LARGE SCALE GENOMIC DNA]</scope>
    <source>
        <strain evidence="15">cv. PC099</strain>
    </source>
</reference>
<dbReference type="GO" id="GO:0006508">
    <property type="term" value="P:proteolysis"/>
    <property type="evidence" value="ECO:0007669"/>
    <property type="project" value="UniProtKB-KW"/>
</dbReference>
<dbReference type="InterPro" id="IPR021109">
    <property type="entry name" value="Peptidase_aspartic_dom_sf"/>
</dbReference>
<dbReference type="Gene3D" id="2.40.70.10">
    <property type="entry name" value="Acid Proteases"/>
    <property type="match status" value="2"/>
</dbReference>
<feature type="domain" description="Peptidase A1" evidence="13">
    <location>
        <begin position="86"/>
        <end position="425"/>
    </location>
</feature>
<evidence type="ECO:0000313" key="15">
    <source>
        <dbReference type="Proteomes" id="UP001190926"/>
    </source>
</evidence>
<dbReference type="InterPro" id="IPR032861">
    <property type="entry name" value="TAXi_N"/>
</dbReference>
<evidence type="ECO:0000256" key="7">
    <source>
        <dbReference type="ARBA" id="ARBA00023180"/>
    </source>
</evidence>
<dbReference type="InterPro" id="IPR033121">
    <property type="entry name" value="PEPTIDASE_A1"/>
</dbReference>
<dbReference type="SUPFAM" id="SSF50630">
    <property type="entry name" value="Acid proteases"/>
    <property type="match status" value="1"/>
</dbReference>
<dbReference type="PANTHER" id="PTHR47967">
    <property type="entry name" value="OS07G0603500 PROTEIN-RELATED"/>
    <property type="match status" value="1"/>
</dbReference>
<evidence type="ECO:0000259" key="13">
    <source>
        <dbReference type="PROSITE" id="PS51767"/>
    </source>
</evidence>
<comment type="caution">
    <text evidence="14">The sequence shown here is derived from an EMBL/GenBank/DDBJ whole genome shotgun (WGS) entry which is preliminary data.</text>
</comment>
<dbReference type="GO" id="GO:0005576">
    <property type="term" value="C:extracellular region"/>
    <property type="evidence" value="ECO:0007669"/>
    <property type="project" value="TreeGrafter"/>
</dbReference>
<feature type="active site" evidence="11">
    <location>
        <position position="104"/>
    </location>
</feature>
<dbReference type="FunFam" id="2.40.70.10:FF:000033">
    <property type="entry name" value="Aspartyl protease family protein"/>
    <property type="match status" value="1"/>
</dbReference>
<evidence type="ECO:0000256" key="2">
    <source>
        <dbReference type="ARBA" id="ARBA00022670"/>
    </source>
</evidence>
<dbReference type="PROSITE" id="PS51767">
    <property type="entry name" value="PEPTIDASE_A1"/>
    <property type="match status" value="1"/>
</dbReference>
<accession>A0AAD4JHA7</accession>
<comment type="function">
    <text evidence="9">Extracellular proteinase found in the pitcher fluid of carnivorous plants. Digest prey for nitrogen uptake.</text>
</comment>
<sequence length="432" mass="46958">MSSLLSILLLALLLTSSTSTLTPNSKTSFQTALKHVDSHGNFTKFELLQRGTKRDAWRRKKKLQERGIHDDQSGIITPVHAAEGDFLMDLSIGTPPLSFSAIVDTGSDLTWTQCQPCQDCFEQPTPIFDPRTSSSYSNVSCSSKFCEALPVSTCSGASCLYLYMYGSGSTEGVMATETFQFGEVSVPQLGFGCGYKNEGNFNGAGLVGLGRGVLSLVSQLHAPEFSYCLTSLDSNKSSILSIGDRGGKNSSIPDQGVVITTPLIKSPLLPSYYFLSLLGISVGETRVPIEESVFRVREDGGGGTFIDSGTTLTYLNPTAFGRVKEEFVRQMGQPSWSIGGVFEVCFNLTAAELPIKVEKMVFHLDGGDWELPPDNFFVYDDNSGVGCLTMGNIGEDNKDISIIGNIQQQNMEVVYDLERETLSLTHTQCDQF</sequence>
<dbReference type="InterPro" id="IPR032799">
    <property type="entry name" value="TAXi_C"/>
</dbReference>
<keyword evidence="7" id="KW-0325">Glycoprotein</keyword>
<dbReference type="PRINTS" id="PR00792">
    <property type="entry name" value="PEPSIN"/>
</dbReference>
<dbReference type="Pfam" id="PF14543">
    <property type="entry name" value="TAXi_N"/>
    <property type="match status" value="1"/>
</dbReference>
<evidence type="ECO:0000256" key="9">
    <source>
        <dbReference type="ARBA" id="ARBA00053221"/>
    </source>
</evidence>
<dbReference type="CDD" id="cd05476">
    <property type="entry name" value="pepsin_A_like_plant"/>
    <property type="match status" value="1"/>
</dbReference>
<comment type="similarity">
    <text evidence="1">Belongs to the peptidase A1 family.</text>
</comment>
<dbReference type="EC" id="3.4.23.12" evidence="10"/>
<dbReference type="InterPro" id="IPR034161">
    <property type="entry name" value="Pepsin-like_plant"/>
</dbReference>
<dbReference type="InterPro" id="IPR051708">
    <property type="entry name" value="Plant_Aspart_Prot_A1"/>
</dbReference>
<keyword evidence="6" id="KW-0865">Zymogen</keyword>
<evidence type="ECO:0000256" key="5">
    <source>
        <dbReference type="ARBA" id="ARBA00022801"/>
    </source>
</evidence>
<dbReference type="GO" id="GO:0004190">
    <property type="term" value="F:aspartic-type endopeptidase activity"/>
    <property type="evidence" value="ECO:0007669"/>
    <property type="project" value="UniProtKB-KW"/>
</dbReference>
<evidence type="ECO:0000256" key="11">
    <source>
        <dbReference type="PIRSR" id="PIRSR601461-1"/>
    </source>
</evidence>
<dbReference type="EMBL" id="SDAM02000055">
    <property type="protein sequence ID" value="KAH6833848.1"/>
    <property type="molecule type" value="Genomic_DNA"/>
</dbReference>
<dbReference type="PANTHER" id="PTHR47967:SF23">
    <property type="entry name" value="OS04G0448300 PROTEIN"/>
    <property type="match status" value="1"/>
</dbReference>
<gene>
    <name evidence="14" type="ORF">C2S53_019412</name>
</gene>
<dbReference type="AlphaFoldDB" id="A0AAD4JHA7"/>
<dbReference type="Proteomes" id="UP001190926">
    <property type="component" value="Unassembled WGS sequence"/>
</dbReference>
<protein>
    <recommendedName>
        <fullName evidence="10">nepenthesin</fullName>
        <ecNumber evidence="10">3.4.23.12</ecNumber>
    </recommendedName>
</protein>
<evidence type="ECO:0000256" key="12">
    <source>
        <dbReference type="SAM" id="SignalP"/>
    </source>
</evidence>
<keyword evidence="3 12" id="KW-0732">Signal</keyword>
<organism evidence="14 15">
    <name type="scientific">Perilla frutescens var. hirtella</name>
    <name type="common">Perilla citriodora</name>
    <name type="synonym">Perilla setoyensis</name>
    <dbReference type="NCBI Taxonomy" id="608512"/>
    <lineage>
        <taxon>Eukaryota</taxon>
        <taxon>Viridiplantae</taxon>
        <taxon>Streptophyta</taxon>
        <taxon>Embryophyta</taxon>
        <taxon>Tracheophyta</taxon>
        <taxon>Spermatophyta</taxon>
        <taxon>Magnoliopsida</taxon>
        <taxon>eudicotyledons</taxon>
        <taxon>Gunneridae</taxon>
        <taxon>Pentapetalae</taxon>
        <taxon>asterids</taxon>
        <taxon>lamiids</taxon>
        <taxon>Lamiales</taxon>
        <taxon>Lamiaceae</taxon>
        <taxon>Nepetoideae</taxon>
        <taxon>Elsholtzieae</taxon>
        <taxon>Perilla</taxon>
    </lineage>
</organism>